<dbReference type="RefSeq" id="WP_099698853.1">
    <property type="nucleotide sequence ID" value="NZ_NOVD01000059.1"/>
</dbReference>
<name>A0A2A5J193_RHOSG</name>
<dbReference type="AlphaFoldDB" id="A0A2A5J193"/>
<sequence>MTALFAVAVVALRDRALITDAPAVSPHTLDHLPGRAIRGMLASVCTPTELDLLIAEESVLCGPGLPAVHTPEPDFSLRGHQLAYPAARTIVSVDQGRGSYDLDDARTVQTRDPATKIGPVAGLIVEDVEARQVALPTSTHQRLQRRKGNAPGGPFTETVLEPGTVFEIRFRLADHVSDPEKVLDTLESVLTRPGLQIGSSAHAAYGGDLTLVSFTYAENEPWSDAPTDTAADEPVHLALVTPALVRNTHTGEHDPAALPAAVTANLSRIFGSALGRPVSVTIAADLPPSIGSTRIGGFDRGYRGLRPESWAAAAGSVVTVVVDASVSADLWDRALSDRIGERIADGFGLLRRTPETLWWNEVGAELHRQPSIDGTPAAVRLRDGTASPTVDHDDADVQVLRTALFRNAAPRAVADLAIWLARRATSIPSNSTLARVNTLLSAPSQNPDAASADLAAVQHWVASYESEGTPDDRPAAVAPSHCRIRWDDNTSWTLFDLVSELSEQSYDTSSSILHQTADPRTDRHAGLALAAALSEHSLITSSTADRLRDTEAWIKEHNIELRHAVLVNLLHALRNGKAQS</sequence>
<feature type="region of interest" description="Disordered" evidence="1">
    <location>
        <begin position="136"/>
        <end position="157"/>
    </location>
</feature>
<proteinExistence type="predicted"/>
<comment type="caution">
    <text evidence="2">The sequence shown here is derived from an EMBL/GenBank/DDBJ whole genome shotgun (WGS) entry which is preliminary data.</text>
</comment>
<evidence type="ECO:0000313" key="2">
    <source>
        <dbReference type="EMBL" id="PCK22979.1"/>
    </source>
</evidence>
<accession>A0A2A5J193</accession>
<dbReference type="EMBL" id="NOVD01000059">
    <property type="protein sequence ID" value="PCK22979.1"/>
    <property type="molecule type" value="Genomic_DNA"/>
</dbReference>
<dbReference type="Proteomes" id="UP000230886">
    <property type="component" value="Unassembled WGS sequence"/>
</dbReference>
<evidence type="ECO:0000256" key="1">
    <source>
        <dbReference type="SAM" id="MobiDB-lite"/>
    </source>
</evidence>
<evidence type="ECO:0000313" key="3">
    <source>
        <dbReference type="Proteomes" id="UP000230886"/>
    </source>
</evidence>
<organism evidence="2 3">
    <name type="scientific">Rhodococcus qingshengii</name>
    <dbReference type="NCBI Taxonomy" id="334542"/>
    <lineage>
        <taxon>Bacteria</taxon>
        <taxon>Bacillati</taxon>
        <taxon>Actinomycetota</taxon>
        <taxon>Actinomycetes</taxon>
        <taxon>Mycobacteriales</taxon>
        <taxon>Nocardiaceae</taxon>
        <taxon>Rhodococcus</taxon>
        <taxon>Rhodococcus erythropolis group</taxon>
    </lineage>
</organism>
<gene>
    <name evidence="2" type="ORF">CHR55_31130</name>
</gene>
<reference evidence="2 3" key="1">
    <citation type="submission" date="2017-07" db="EMBL/GenBank/DDBJ databases">
        <title>Draft sequence of Rhodococcus enclensis 23b-28.</title>
        <authorList>
            <person name="Besaury L."/>
            <person name="Sancelme M."/>
            <person name="Amato P."/>
            <person name="Lallement A."/>
            <person name="Delort A.-M."/>
        </authorList>
    </citation>
    <scope>NUCLEOTIDE SEQUENCE [LARGE SCALE GENOMIC DNA]</scope>
    <source>
        <strain evidence="2 3">23b-28</strain>
    </source>
</reference>
<protein>
    <submittedName>
        <fullName evidence="2">Uncharacterized protein</fullName>
    </submittedName>
</protein>